<dbReference type="EMBL" id="SADD01000004">
    <property type="protein sequence ID" value="RVU44715.1"/>
    <property type="molecule type" value="Genomic_DNA"/>
</dbReference>
<evidence type="ECO:0000313" key="2">
    <source>
        <dbReference type="Proteomes" id="UP000282926"/>
    </source>
</evidence>
<dbReference type="Gene3D" id="3.10.450.40">
    <property type="match status" value="1"/>
</dbReference>
<proteinExistence type="predicted"/>
<reference evidence="1 2" key="1">
    <citation type="submission" date="2019-01" db="EMBL/GenBank/DDBJ databases">
        <title>Lujinxingia litoralis gen. nov., sp. nov. and Lujinxingia sediminis gen. nov., sp. nov., new members in the order Bradymonadales, isolated from coastal sediment.</title>
        <authorList>
            <person name="Li C.-M."/>
        </authorList>
    </citation>
    <scope>NUCLEOTIDE SEQUENCE [LARGE SCALE GENOMIC DNA]</scope>
    <source>
        <strain evidence="1 2">SEH01</strain>
    </source>
</reference>
<dbReference type="Proteomes" id="UP000282926">
    <property type="component" value="Unassembled WGS sequence"/>
</dbReference>
<name>A0ABY0CTS6_9DELT</name>
<evidence type="ECO:0000313" key="1">
    <source>
        <dbReference type="EMBL" id="RVU44715.1"/>
    </source>
</evidence>
<keyword evidence="2" id="KW-1185">Reference proteome</keyword>
<organism evidence="1 2">
    <name type="scientific">Lujinxingia sediminis</name>
    <dbReference type="NCBI Taxonomy" id="2480984"/>
    <lineage>
        <taxon>Bacteria</taxon>
        <taxon>Deltaproteobacteria</taxon>
        <taxon>Bradymonadales</taxon>
        <taxon>Lujinxingiaceae</taxon>
        <taxon>Lujinxingia</taxon>
    </lineage>
</organism>
<comment type="caution">
    <text evidence="1">The sequence shown here is derived from an EMBL/GenBank/DDBJ whole genome shotgun (WGS) entry which is preliminary data.</text>
</comment>
<protein>
    <submittedName>
        <fullName evidence="1">DUF3223 domain-containing protein</fullName>
    </submittedName>
</protein>
<sequence length="120" mass="13632">MSKYSVGGRVFSSKGEIHEAVSKIKSKYERLENVMGDDFDFILGLARFHGDYGKKFPKGINQIKLDHGDPAHSHAYAIGNECFWGRASEQEEWVDFSCRKAINDIPVPKRIDGEWLVLSK</sequence>
<dbReference type="RefSeq" id="WP_127780083.1">
    <property type="nucleotide sequence ID" value="NZ_SADD01000004.1"/>
</dbReference>
<accession>A0ABY0CTS6</accession>
<dbReference type="Pfam" id="PF11523">
    <property type="entry name" value="DUF3223"/>
    <property type="match status" value="1"/>
</dbReference>
<gene>
    <name evidence="1" type="ORF">EA187_09230</name>
</gene>